<accession>A0A0A9FT96</accession>
<reference evidence="1" key="2">
    <citation type="journal article" date="2015" name="Data Brief">
        <title>Shoot transcriptome of the giant reed, Arundo donax.</title>
        <authorList>
            <person name="Barrero R.A."/>
            <person name="Guerrero F.D."/>
            <person name="Moolhuijzen P."/>
            <person name="Goolsby J.A."/>
            <person name="Tidwell J."/>
            <person name="Bellgard S.E."/>
            <person name="Bellgard M.I."/>
        </authorList>
    </citation>
    <scope>NUCLEOTIDE SEQUENCE</scope>
    <source>
        <tissue evidence="1">Shoot tissue taken approximately 20 cm above the soil surface</tissue>
    </source>
</reference>
<name>A0A0A9FT96_ARUDO</name>
<proteinExistence type="predicted"/>
<protein>
    <submittedName>
        <fullName evidence="1">Uncharacterized protein</fullName>
    </submittedName>
</protein>
<sequence>MRIPESLRAMGTDGFKISSQILMMSSLSSRLRLIFEWSVAAIHIWPSGAFRARSWCE</sequence>
<dbReference type="AlphaFoldDB" id="A0A0A9FT96"/>
<evidence type="ECO:0000313" key="1">
    <source>
        <dbReference type="EMBL" id="JAE11528.1"/>
    </source>
</evidence>
<reference evidence="1" key="1">
    <citation type="submission" date="2014-09" db="EMBL/GenBank/DDBJ databases">
        <authorList>
            <person name="Magalhaes I.L.F."/>
            <person name="Oliveira U."/>
            <person name="Santos F.R."/>
            <person name="Vidigal T.H.D.A."/>
            <person name="Brescovit A.D."/>
            <person name="Santos A.J."/>
        </authorList>
    </citation>
    <scope>NUCLEOTIDE SEQUENCE</scope>
    <source>
        <tissue evidence="1">Shoot tissue taken approximately 20 cm above the soil surface</tissue>
    </source>
</reference>
<dbReference type="EMBL" id="GBRH01186368">
    <property type="protein sequence ID" value="JAE11528.1"/>
    <property type="molecule type" value="Transcribed_RNA"/>
</dbReference>
<organism evidence="1">
    <name type="scientific">Arundo donax</name>
    <name type="common">Giant reed</name>
    <name type="synonym">Donax arundinaceus</name>
    <dbReference type="NCBI Taxonomy" id="35708"/>
    <lineage>
        <taxon>Eukaryota</taxon>
        <taxon>Viridiplantae</taxon>
        <taxon>Streptophyta</taxon>
        <taxon>Embryophyta</taxon>
        <taxon>Tracheophyta</taxon>
        <taxon>Spermatophyta</taxon>
        <taxon>Magnoliopsida</taxon>
        <taxon>Liliopsida</taxon>
        <taxon>Poales</taxon>
        <taxon>Poaceae</taxon>
        <taxon>PACMAD clade</taxon>
        <taxon>Arundinoideae</taxon>
        <taxon>Arundineae</taxon>
        <taxon>Arundo</taxon>
    </lineage>
</organism>